<dbReference type="InterPro" id="IPR032675">
    <property type="entry name" value="LRR_dom_sf"/>
</dbReference>
<keyword evidence="9" id="KW-0966">Cell projection</keyword>
<dbReference type="HOGENOM" id="CLU_056804_1_1_1"/>
<dbReference type="Bgee" id="ENSOANG00000003356">
    <property type="expression patterns" value="Expressed in testis and 5 other cell types or tissues"/>
</dbReference>
<evidence type="ECO:0000256" key="9">
    <source>
        <dbReference type="ARBA" id="ARBA00023273"/>
    </source>
</evidence>
<keyword evidence="2" id="KW-0963">Cytoplasm</keyword>
<dbReference type="InterPro" id="IPR001611">
    <property type="entry name" value="Leu-rich_rpt"/>
</dbReference>
<evidence type="ECO:0000256" key="3">
    <source>
        <dbReference type="ARBA" id="ARBA00022614"/>
    </source>
</evidence>
<dbReference type="FunFam" id="3.80.10.10:FF:001051">
    <property type="entry name" value="Leucine-rich repeat-containing 23"/>
    <property type="match status" value="1"/>
</dbReference>
<keyword evidence="3" id="KW-0433">Leucine-rich repeat</keyword>
<keyword evidence="6" id="KW-0175">Coiled coil</keyword>
<keyword evidence="5" id="KW-0282">Flagellum</keyword>
<dbReference type="Gene3D" id="3.80.10.10">
    <property type="entry name" value="Ribonuclease Inhibitor"/>
    <property type="match status" value="1"/>
</dbReference>
<dbReference type="InParanoid" id="F6VB74"/>
<sequence>MSDEETEDLEQELDVEEQSRKEDDKELGEDFDEVGAGVFGRAKFLPPKPITEDILKEGLSLLCKTGNGLAHAYVKLDAKEKELTDITLLSSYIHLRYVDVSENFLSDLSPLNSLTHLLWLKADKNRLRTAHLEELPYLQIASFAHNRISGTEGITHPRLTSLDLKGNFIQRVTGLDPLKLGNLHTIELRGNQLESTAGLHLPKLKYLYLVS</sequence>
<dbReference type="AlphaFoldDB" id="F6VB74"/>
<dbReference type="PANTHER" id="PTHR46652:SF8">
    <property type="entry name" value="LEUCINE RICH REPEAT CONTAINING 23"/>
    <property type="match status" value="1"/>
</dbReference>
<evidence type="ECO:0000256" key="5">
    <source>
        <dbReference type="ARBA" id="ARBA00022846"/>
    </source>
</evidence>
<evidence type="ECO:0000256" key="2">
    <source>
        <dbReference type="ARBA" id="ARBA00022490"/>
    </source>
</evidence>
<comment type="subcellular location">
    <subcellularLocation>
        <location evidence="1">Cytoplasm</location>
        <location evidence="1">Cytoskeleton</location>
        <location evidence="1">Flagellum axoneme</location>
    </subcellularLocation>
</comment>
<organism evidence="12 13">
    <name type="scientific">Ornithorhynchus anatinus</name>
    <name type="common">Duckbill platypus</name>
    <dbReference type="NCBI Taxonomy" id="9258"/>
    <lineage>
        <taxon>Eukaryota</taxon>
        <taxon>Metazoa</taxon>
        <taxon>Chordata</taxon>
        <taxon>Craniata</taxon>
        <taxon>Vertebrata</taxon>
        <taxon>Euteleostomi</taxon>
        <taxon>Mammalia</taxon>
        <taxon>Monotremata</taxon>
        <taxon>Ornithorhynchidae</taxon>
        <taxon>Ornithorhynchus</taxon>
    </lineage>
</organism>
<feature type="compositionally biased region" description="Acidic residues" evidence="11">
    <location>
        <begin position="1"/>
        <end position="16"/>
    </location>
</feature>
<protein>
    <recommendedName>
        <fullName evidence="10">Leucine-rich repeat-containing protein 23</fullName>
    </recommendedName>
</protein>
<evidence type="ECO:0000313" key="12">
    <source>
        <dbReference type="Ensembl" id="ENSOANP00000005328.3"/>
    </source>
</evidence>
<dbReference type="Proteomes" id="UP000002279">
    <property type="component" value="Unplaced"/>
</dbReference>
<reference evidence="12" key="1">
    <citation type="submission" date="2025-08" db="UniProtKB">
        <authorList>
            <consortium name="Ensembl"/>
        </authorList>
    </citation>
    <scope>IDENTIFICATION</scope>
    <source>
        <strain evidence="12">Glennie</strain>
    </source>
</reference>
<evidence type="ECO:0000256" key="10">
    <source>
        <dbReference type="ARBA" id="ARBA00071477"/>
    </source>
</evidence>
<keyword evidence="13" id="KW-1185">Reference proteome</keyword>
<proteinExistence type="predicted"/>
<evidence type="ECO:0000256" key="4">
    <source>
        <dbReference type="ARBA" id="ARBA00022737"/>
    </source>
</evidence>
<dbReference type="GeneTree" id="ENSGT00940000159748"/>
<reference evidence="12" key="2">
    <citation type="submission" date="2025-09" db="UniProtKB">
        <authorList>
            <consortium name="Ensembl"/>
        </authorList>
    </citation>
    <scope>IDENTIFICATION</scope>
    <source>
        <strain evidence="12">Glennie</strain>
    </source>
</reference>
<dbReference type="SUPFAM" id="SSF52058">
    <property type="entry name" value="L domain-like"/>
    <property type="match status" value="1"/>
</dbReference>
<evidence type="ECO:0000256" key="6">
    <source>
        <dbReference type="ARBA" id="ARBA00023054"/>
    </source>
</evidence>
<accession>F6VB74</accession>
<dbReference type="InterPro" id="IPR050836">
    <property type="entry name" value="SDS22/Internalin_LRR"/>
</dbReference>
<evidence type="ECO:0000256" key="11">
    <source>
        <dbReference type="SAM" id="MobiDB-lite"/>
    </source>
</evidence>
<feature type="region of interest" description="Disordered" evidence="11">
    <location>
        <begin position="1"/>
        <end position="28"/>
    </location>
</feature>
<name>F6VB74_ORNAN</name>
<evidence type="ECO:0000256" key="1">
    <source>
        <dbReference type="ARBA" id="ARBA00004611"/>
    </source>
</evidence>
<dbReference type="Ensembl" id="ENSOANT00000005329.3">
    <property type="protein sequence ID" value="ENSOANP00000005328.3"/>
    <property type="gene ID" value="ENSOANG00000003356.3"/>
</dbReference>
<evidence type="ECO:0000256" key="7">
    <source>
        <dbReference type="ARBA" id="ARBA00023069"/>
    </source>
</evidence>
<dbReference type="PANTHER" id="PTHR46652">
    <property type="entry name" value="LEUCINE-RICH REPEAT AND IQ DOMAIN-CONTAINING PROTEIN 1-RELATED"/>
    <property type="match status" value="1"/>
</dbReference>
<dbReference type="PROSITE" id="PS51450">
    <property type="entry name" value="LRR"/>
    <property type="match status" value="2"/>
</dbReference>
<keyword evidence="4" id="KW-0677">Repeat</keyword>
<keyword evidence="7" id="KW-0969">Cilium</keyword>
<keyword evidence="8" id="KW-0206">Cytoskeleton</keyword>
<dbReference type="OMA" id="NGMAHAY"/>
<evidence type="ECO:0000313" key="13">
    <source>
        <dbReference type="Proteomes" id="UP000002279"/>
    </source>
</evidence>
<evidence type="ECO:0000256" key="8">
    <source>
        <dbReference type="ARBA" id="ARBA00023212"/>
    </source>
</evidence>